<evidence type="ECO:0000313" key="3">
    <source>
        <dbReference type="Proteomes" id="UP000001861"/>
    </source>
</evidence>
<comment type="caution">
    <text evidence="2">The sequence shown here is derived from an EMBL/GenBank/DDBJ whole genome shotgun (WGS) entry which is preliminary data.</text>
</comment>
<gene>
    <name evidence="2" type="ORF">CC1G_09162</name>
</gene>
<feature type="region of interest" description="Disordered" evidence="1">
    <location>
        <begin position="133"/>
        <end position="178"/>
    </location>
</feature>
<dbReference type="Proteomes" id="UP000001861">
    <property type="component" value="Unassembled WGS sequence"/>
</dbReference>
<protein>
    <submittedName>
        <fullName evidence="2">Uncharacterized protein</fullName>
    </submittedName>
</protein>
<feature type="compositionally biased region" description="Basic residues" evidence="1">
    <location>
        <begin position="168"/>
        <end position="178"/>
    </location>
</feature>
<accession>A8P9S6</accession>
<dbReference type="GeneID" id="6016448"/>
<dbReference type="KEGG" id="cci:CC1G_09162"/>
<dbReference type="EMBL" id="AACS02000002">
    <property type="protein sequence ID" value="EAU81976.1"/>
    <property type="molecule type" value="Genomic_DNA"/>
</dbReference>
<keyword evidence="3" id="KW-1185">Reference proteome</keyword>
<dbReference type="RefSeq" id="XP_001839828.1">
    <property type="nucleotide sequence ID" value="XM_001839776.1"/>
</dbReference>
<dbReference type="AlphaFoldDB" id="A8P9S6"/>
<sequence length="178" mass="19704">MKLFKFTLPLSALLLYLAPLFLLTFAHHWDDELASRTDDLLYDRSILETFEVRDLLKEIIVREILEARAPQPSGNPGNAVYIYTLRSPDSRCTHVWTTTLTKSEADVKGYSPGAINVAPTMCQACLQNPYFHGDPQPTRTSNRGGNLSAPPKGNHGGPKPKPQPLKGGHAKKALKGRK</sequence>
<evidence type="ECO:0000313" key="2">
    <source>
        <dbReference type="EMBL" id="EAU81976.1"/>
    </source>
</evidence>
<proteinExistence type="predicted"/>
<evidence type="ECO:0000256" key="1">
    <source>
        <dbReference type="SAM" id="MobiDB-lite"/>
    </source>
</evidence>
<organism evidence="2 3">
    <name type="scientific">Coprinopsis cinerea (strain Okayama-7 / 130 / ATCC MYA-4618 / FGSC 9003)</name>
    <name type="common">Inky cap fungus</name>
    <name type="synonym">Hormographiella aspergillata</name>
    <dbReference type="NCBI Taxonomy" id="240176"/>
    <lineage>
        <taxon>Eukaryota</taxon>
        <taxon>Fungi</taxon>
        <taxon>Dikarya</taxon>
        <taxon>Basidiomycota</taxon>
        <taxon>Agaricomycotina</taxon>
        <taxon>Agaricomycetes</taxon>
        <taxon>Agaricomycetidae</taxon>
        <taxon>Agaricales</taxon>
        <taxon>Agaricineae</taxon>
        <taxon>Psathyrellaceae</taxon>
        <taxon>Coprinopsis</taxon>
    </lineage>
</organism>
<dbReference type="VEuPathDB" id="FungiDB:CC1G_09162"/>
<reference evidence="2 3" key="1">
    <citation type="journal article" date="2010" name="Proc. Natl. Acad. Sci. U.S.A.">
        <title>Insights into evolution of multicellular fungi from the assembled chromosomes of the mushroom Coprinopsis cinerea (Coprinus cinereus).</title>
        <authorList>
            <person name="Stajich J.E."/>
            <person name="Wilke S.K."/>
            <person name="Ahren D."/>
            <person name="Au C.H."/>
            <person name="Birren B.W."/>
            <person name="Borodovsky M."/>
            <person name="Burns C."/>
            <person name="Canback B."/>
            <person name="Casselton L.A."/>
            <person name="Cheng C.K."/>
            <person name="Deng J."/>
            <person name="Dietrich F.S."/>
            <person name="Fargo D.C."/>
            <person name="Farman M.L."/>
            <person name="Gathman A.C."/>
            <person name="Goldberg J."/>
            <person name="Guigo R."/>
            <person name="Hoegger P.J."/>
            <person name="Hooker J.B."/>
            <person name="Huggins A."/>
            <person name="James T.Y."/>
            <person name="Kamada T."/>
            <person name="Kilaru S."/>
            <person name="Kodira C."/>
            <person name="Kues U."/>
            <person name="Kupfer D."/>
            <person name="Kwan H.S."/>
            <person name="Lomsadze A."/>
            <person name="Li W."/>
            <person name="Lilly W.W."/>
            <person name="Ma L.J."/>
            <person name="Mackey A.J."/>
            <person name="Manning G."/>
            <person name="Martin F."/>
            <person name="Muraguchi H."/>
            <person name="Natvig D.O."/>
            <person name="Palmerini H."/>
            <person name="Ramesh M.A."/>
            <person name="Rehmeyer C.J."/>
            <person name="Roe B.A."/>
            <person name="Shenoy N."/>
            <person name="Stanke M."/>
            <person name="Ter-Hovhannisyan V."/>
            <person name="Tunlid A."/>
            <person name="Velagapudi R."/>
            <person name="Vision T.J."/>
            <person name="Zeng Q."/>
            <person name="Zolan M.E."/>
            <person name="Pukkila P.J."/>
        </authorList>
    </citation>
    <scope>NUCLEOTIDE SEQUENCE [LARGE SCALE GENOMIC DNA]</scope>
    <source>
        <strain evidence="3">Okayama-7 / 130 / ATCC MYA-4618 / FGSC 9003</strain>
    </source>
</reference>
<dbReference type="InParanoid" id="A8P9S6"/>
<name>A8P9S6_COPC7</name>